<feature type="domain" description="U3 small nucleolar RNA-associated protein 6 homolog C-terminal" evidence="6">
    <location>
        <begin position="324"/>
        <end position="595"/>
    </location>
</feature>
<dbReference type="AlphaFoldDB" id="D3B0I7"/>
<dbReference type="EMBL" id="ADBJ01000008">
    <property type="protein sequence ID" value="EFA84811.1"/>
    <property type="molecule type" value="Genomic_DNA"/>
</dbReference>
<dbReference type="RefSeq" id="XP_020436922.1">
    <property type="nucleotide sequence ID" value="XM_020572805.1"/>
</dbReference>
<dbReference type="GO" id="GO:0030515">
    <property type="term" value="F:snoRNA binding"/>
    <property type="evidence" value="ECO:0007669"/>
    <property type="project" value="InterPro"/>
</dbReference>
<gene>
    <name evidence="7" type="primary">utp6</name>
    <name evidence="7" type="ORF">PPL_01804</name>
</gene>
<dbReference type="GO" id="GO:0034388">
    <property type="term" value="C:Pwp2p-containing subcomplex of 90S preribosome"/>
    <property type="evidence" value="ECO:0007669"/>
    <property type="project" value="TreeGrafter"/>
</dbReference>
<name>D3B0I7_HETP5</name>
<dbReference type="InterPro" id="IPR013949">
    <property type="entry name" value="Utp6"/>
</dbReference>
<dbReference type="SUPFAM" id="SSF48452">
    <property type="entry name" value="TPR-like"/>
    <property type="match status" value="1"/>
</dbReference>
<dbReference type="InterPro" id="IPR055347">
    <property type="entry name" value="UTP6_N"/>
</dbReference>
<dbReference type="Gene3D" id="1.25.40.10">
    <property type="entry name" value="Tetratricopeptide repeat domain"/>
    <property type="match status" value="1"/>
</dbReference>
<dbReference type="STRING" id="670386.D3B0I7"/>
<evidence type="ECO:0000256" key="1">
    <source>
        <dbReference type="ARBA" id="ARBA00004604"/>
    </source>
</evidence>
<organism evidence="7 8">
    <name type="scientific">Heterostelium pallidum (strain ATCC 26659 / Pp 5 / PN500)</name>
    <name type="common">Cellular slime mold</name>
    <name type="synonym">Polysphondylium pallidum</name>
    <dbReference type="NCBI Taxonomy" id="670386"/>
    <lineage>
        <taxon>Eukaryota</taxon>
        <taxon>Amoebozoa</taxon>
        <taxon>Evosea</taxon>
        <taxon>Eumycetozoa</taxon>
        <taxon>Dictyostelia</taxon>
        <taxon>Acytosteliales</taxon>
        <taxon>Acytosteliaceae</taxon>
        <taxon>Heterostelium</taxon>
    </lineage>
</organism>
<dbReference type="OMA" id="CKQWNAK"/>
<comment type="caution">
    <text evidence="7">The sequence shown here is derived from an EMBL/GenBank/DDBJ whole genome shotgun (WGS) entry which is preliminary data.</text>
</comment>
<feature type="domain" description="U3 small nucleolar RNA-associated protein 6 N-terminal" evidence="5">
    <location>
        <begin position="10"/>
        <end position="76"/>
    </location>
</feature>
<dbReference type="PANTHER" id="PTHR23271">
    <property type="entry name" value="HEPATOCELLULAR CARCINOMA-ASSOCIATED ANTIGEN 66"/>
    <property type="match status" value="1"/>
</dbReference>
<evidence type="ECO:0000313" key="7">
    <source>
        <dbReference type="EMBL" id="EFA84811.1"/>
    </source>
</evidence>
<evidence type="ECO:0000313" key="8">
    <source>
        <dbReference type="Proteomes" id="UP000001396"/>
    </source>
</evidence>
<evidence type="ECO:0000256" key="3">
    <source>
        <dbReference type="ARBA" id="ARBA00022737"/>
    </source>
</evidence>
<dbReference type="InterPro" id="IPR011990">
    <property type="entry name" value="TPR-like_helical_dom_sf"/>
</dbReference>
<dbReference type="GO" id="GO:0032040">
    <property type="term" value="C:small-subunit processome"/>
    <property type="evidence" value="ECO:0007669"/>
    <property type="project" value="TreeGrafter"/>
</dbReference>
<evidence type="ECO:0000256" key="2">
    <source>
        <dbReference type="ARBA" id="ARBA00022552"/>
    </source>
</evidence>
<evidence type="ECO:0000259" key="6">
    <source>
        <dbReference type="Pfam" id="PF24892"/>
    </source>
</evidence>
<dbReference type="Pfam" id="PF24892">
    <property type="entry name" value="UTP6_C"/>
    <property type="match status" value="1"/>
</dbReference>
<accession>D3B0I7</accession>
<dbReference type="FunCoup" id="D3B0I7">
    <property type="interactions" value="443"/>
</dbReference>
<keyword evidence="3" id="KW-0677">Repeat</keyword>
<dbReference type="PANTHER" id="PTHR23271:SF1">
    <property type="entry name" value="U3 SMALL NUCLEOLAR RNA-ASSOCIATED PROTEIN 6 HOMOLOG"/>
    <property type="match status" value="1"/>
</dbReference>
<dbReference type="GO" id="GO:0000462">
    <property type="term" value="P:maturation of SSU-rRNA from tricistronic rRNA transcript (SSU-rRNA, 5.8S rRNA, LSU-rRNA)"/>
    <property type="evidence" value="ECO:0007669"/>
    <property type="project" value="InterPro"/>
</dbReference>
<evidence type="ECO:0000259" key="5">
    <source>
        <dbReference type="Pfam" id="PF08640"/>
    </source>
</evidence>
<proteinExistence type="predicted"/>
<protein>
    <submittedName>
        <fullName evidence="7">U3 snoRNP protein</fullName>
    </submittedName>
</protein>
<dbReference type="InParanoid" id="D3B0I7"/>
<dbReference type="GeneID" id="31357331"/>
<dbReference type="Proteomes" id="UP000001396">
    <property type="component" value="Unassembled WGS sequence"/>
</dbReference>
<dbReference type="InterPro" id="IPR056907">
    <property type="entry name" value="UTP6_C"/>
</dbReference>
<keyword evidence="2" id="KW-0698">rRNA processing</keyword>
<dbReference type="Pfam" id="PF08640">
    <property type="entry name" value="U3_assoc_6"/>
    <property type="match status" value="1"/>
</dbReference>
<evidence type="ECO:0000256" key="4">
    <source>
        <dbReference type="ARBA" id="ARBA00023242"/>
    </source>
</evidence>
<keyword evidence="4" id="KW-0539">Nucleus</keyword>
<keyword evidence="8" id="KW-1185">Reference proteome</keyword>
<sequence length="621" mass="71587">MDRVFTNVDALLEETLKIVSMGVISKAECKEIMKQRQNFEYKLAKKATKKDDFLKYIRYELTLDKMLHQRAREEGLEYDYRLRSPLRHAMILYSCAVHKFSKDESLWLSYLNLRVSRASKDGTTKVFALALQNLPRSATLWKLAAAFEFEVNQLSYISILLNRVSIIKEEEDDEEQEATQQKKSSINIENLPAISDSDKDRFITFGQEMYNAATLKGSSILQGKIASIVFNTAIQKNSKDFEFRKQFYKIVQTFMASGKQNPTTIKEVERIGKILQAEVIGSLKSDFSEKDKRLWTLLAKAELGEKTNVITKENTATFKPLLQTAKQILNSGVDALANDDIIIAIYNLMIKQLKRITIDNIEIINDIEQYILKTLENGINNDILGEDGYYIYVDYLTKLGMKKKALESTVKATTKHPRSVILWNQRMSLLKRSNSLGDNNSKLIDTCFEQAVNNLFIKKENNNENETTDNTSSINCQQTFTLNYIDHKLNNSKLTFKQIIDLFKYSLVELKEAYQLSLQFLPVSRDVLLKCIHYQQESAMPDLVEIRTLYERYFQIKEFACQDTKSWLDYRQFELDCAKNITNANLVANRARKSLKNPNDFIKSLQKVQQAPTTSSTTSSK</sequence>
<comment type="subcellular location">
    <subcellularLocation>
        <location evidence="1">Nucleus</location>
        <location evidence="1">Nucleolus</location>
    </subcellularLocation>
</comment>
<reference evidence="7 8" key="1">
    <citation type="journal article" date="2011" name="Genome Res.">
        <title>Phylogeny-wide analysis of social amoeba genomes highlights ancient origins for complex intercellular communication.</title>
        <authorList>
            <person name="Heidel A.J."/>
            <person name="Lawal H.M."/>
            <person name="Felder M."/>
            <person name="Schilde C."/>
            <person name="Helps N.R."/>
            <person name="Tunggal B."/>
            <person name="Rivero F."/>
            <person name="John U."/>
            <person name="Schleicher M."/>
            <person name="Eichinger L."/>
            <person name="Platzer M."/>
            <person name="Noegel A.A."/>
            <person name="Schaap P."/>
            <person name="Gloeckner G."/>
        </authorList>
    </citation>
    <scope>NUCLEOTIDE SEQUENCE [LARGE SCALE GENOMIC DNA]</scope>
    <source>
        <strain evidence="8">ATCC 26659 / Pp 5 / PN500</strain>
    </source>
</reference>